<dbReference type="OrthoDB" id="8263000at2"/>
<dbReference type="AlphaFoldDB" id="A0A5S3XRL8"/>
<comment type="caution">
    <text evidence="2">The sequence shown here is derived from an EMBL/GenBank/DDBJ whole genome shotgun (WGS) entry which is preliminary data.</text>
</comment>
<keyword evidence="3" id="KW-1185">Reference proteome</keyword>
<evidence type="ECO:0000313" key="1">
    <source>
        <dbReference type="EMBL" id="TMP41774.1"/>
    </source>
</evidence>
<organism evidence="2 4">
    <name type="scientific">Pseudoalteromonas citrea</name>
    <dbReference type="NCBI Taxonomy" id="43655"/>
    <lineage>
        <taxon>Bacteria</taxon>
        <taxon>Pseudomonadati</taxon>
        <taxon>Pseudomonadota</taxon>
        <taxon>Gammaproteobacteria</taxon>
        <taxon>Alteromonadales</taxon>
        <taxon>Pseudoalteromonadaceae</taxon>
        <taxon>Pseudoalteromonas</taxon>
    </lineage>
</organism>
<gene>
    <name evidence="2" type="ORF">CWB96_06170</name>
    <name evidence="1" type="ORF">CWB97_13480</name>
</gene>
<reference evidence="3 4" key="2">
    <citation type="submission" date="2019-06" db="EMBL/GenBank/DDBJ databases">
        <title>Co-occurence of chitin degradation, pigmentation and bioactivity in marine Pseudoalteromonas.</title>
        <authorList>
            <person name="Sonnenschein E.C."/>
            <person name="Bech P.K."/>
        </authorList>
    </citation>
    <scope>NUCLEOTIDE SEQUENCE [LARGE SCALE GENOMIC DNA]</scope>
    <source>
        <strain evidence="4">S2231</strain>
        <strain evidence="1 3">S2233</strain>
    </source>
</reference>
<evidence type="ECO:0000313" key="2">
    <source>
        <dbReference type="EMBL" id="TMP60551.1"/>
    </source>
</evidence>
<dbReference type="RefSeq" id="WP_138597417.1">
    <property type="nucleotide sequence ID" value="NZ_PNCK01000047.1"/>
</dbReference>
<evidence type="ECO:0000313" key="4">
    <source>
        <dbReference type="Proteomes" id="UP000307706"/>
    </source>
</evidence>
<reference evidence="2" key="3">
    <citation type="submission" date="2019-09" db="EMBL/GenBank/DDBJ databases">
        <title>Co-occurence of chitin degradation, pigmentation and bioactivity in marine Pseudoalteromonas.</title>
        <authorList>
            <person name="Sonnenschein E.C."/>
            <person name="Bech P.K."/>
        </authorList>
    </citation>
    <scope>NUCLEOTIDE SEQUENCE</scope>
    <source>
        <strain evidence="2">S2231</strain>
    </source>
</reference>
<protein>
    <submittedName>
        <fullName evidence="2">Uncharacterized protein</fullName>
    </submittedName>
</protein>
<accession>A0A5S3XRL8</accession>
<proteinExistence type="predicted"/>
<evidence type="ECO:0000313" key="3">
    <source>
        <dbReference type="Proteomes" id="UP000305730"/>
    </source>
</evidence>
<dbReference type="Proteomes" id="UP000305730">
    <property type="component" value="Unassembled WGS sequence"/>
</dbReference>
<dbReference type="EMBL" id="PNCK01000047">
    <property type="protein sequence ID" value="TMP41774.1"/>
    <property type="molecule type" value="Genomic_DNA"/>
</dbReference>
<dbReference type="Proteomes" id="UP000307706">
    <property type="component" value="Unassembled WGS sequence"/>
</dbReference>
<name>A0A5S3XRL8_9GAMM</name>
<reference evidence="2 4" key="1">
    <citation type="submission" date="2017-12" db="EMBL/GenBank/DDBJ databases">
        <authorList>
            <person name="Paulsen S."/>
            <person name="Gram L.K."/>
        </authorList>
    </citation>
    <scope>NUCLEOTIDE SEQUENCE [LARGE SCALE GENOMIC DNA]</scope>
    <source>
        <strain evidence="2 4">S2231</strain>
        <strain evidence="1">S2233</strain>
    </source>
</reference>
<dbReference type="EMBL" id="PNCL01000023">
    <property type="protein sequence ID" value="TMP60551.1"/>
    <property type="molecule type" value="Genomic_DNA"/>
</dbReference>
<sequence>MDNQAQQLTNAVPNNLGQDLAQLRQQGIARIQQFAPSTWTDHNRFDPGITLLEVLVYVLSDLSYKLDYPVAQLLTQAQAGGSTKFYEPEQVLFSHCVTESDYRRLILDLQDVKNVHVNIRQLADSNTIAVDFNVLLYVEDDGKKAAVTEQINQAFARGRCVNHVLGDIVFYEISKINVGMTLALRDVDALVPLLIEIYTLIGREISPDVTKYTAQQLVNKGLRVGDIYQGPRLEHGFVLDEELNKSAYSVRLFSSNILSTLHEHKHIEQVQAFHFVNGEGAQNNYNAQDGYEFWQVQFGSDDNAQIVNIAQLGFEEAEFFKALNLYIDGQPYQLSDTEQAQIRDGLTILNRPYLPPQSSYLTALPATPHIALSEYHSLQHEMPDVFALTEQVLNGRIDSEKKAQLLQFKGYLQLFDQVLADQHKQLDILPDILSLPQPSLFEVLGKIQDSMLASESLNSEQVQLFWQKALALPHSQLSQALTGLSGIEHLLDTASHAYWQQGMQQTLESDFSIAQLTRLNQSLDHLLARFSERPLDSNLLKYKDVFSFYVASLEDEQDPCPKEPLLERLVLLRQYVDKCRLLTELSELGQNRCRGYDYLASNIQHSQCSSMSKGMMRRLGFSHPAHMPLATHNRESFYLVEGSLLKSSALDTQQNAQLGRSLFFVLPNWTTRFATSEFRQLTEAKLRELAPLHMPVYCMWLDREAMSTFERLYYGWLNYFSQAQKVRFTQPSSSSKAIQQQLSKILGDFFTAPAAAPSSLTWLTLSVWARVRKTWSPVRQEIENELTKQLGEDVAVEVEGESLNEIYSNVDGIIKTVNTDGTAPLSPEVNVNTVLKAAAGEFYLDSENDDAQASWQITTLILARQAKHADSWGEIKALIVDALIKSQKNEPRRRDLVIEGQSVHEIYQSVDEILATFDGGEESPLKEGTSAYSIMRNSAQYYFPDFIESLWPISQIIMTHQGETDGDWGDVKATIVEQLKQYAGGQYDFMVSGNTFNEVYESVLNTIFVNISEDTSLEERGSFPDGFSVDDICYLTAQHYIDEICRPSISDHVDRSKRLTIGYTPLPYLRPLYPLSISTINPSSSEQPKFIVAHSKPNRI</sequence>